<dbReference type="EMBL" id="JAGFBR010000017">
    <property type="protein sequence ID" value="KAH0451726.1"/>
    <property type="molecule type" value="Genomic_DNA"/>
</dbReference>
<reference evidence="2 3" key="1">
    <citation type="journal article" date="2021" name="Hortic Res">
        <title>Chromosome-scale assembly of the Dendrobium chrysotoxum genome enhances the understanding of orchid evolution.</title>
        <authorList>
            <person name="Zhang Y."/>
            <person name="Zhang G.Q."/>
            <person name="Zhang D."/>
            <person name="Liu X.D."/>
            <person name="Xu X.Y."/>
            <person name="Sun W.H."/>
            <person name="Yu X."/>
            <person name="Zhu X."/>
            <person name="Wang Z.W."/>
            <person name="Zhao X."/>
            <person name="Zhong W.Y."/>
            <person name="Chen H."/>
            <person name="Yin W.L."/>
            <person name="Huang T."/>
            <person name="Niu S.C."/>
            <person name="Liu Z.J."/>
        </authorList>
    </citation>
    <scope>NUCLEOTIDE SEQUENCE [LARGE SCALE GENOMIC DNA]</scope>
    <source>
        <strain evidence="2">Lindl</strain>
    </source>
</reference>
<feature type="region of interest" description="Disordered" evidence="1">
    <location>
        <begin position="52"/>
        <end position="111"/>
    </location>
</feature>
<proteinExistence type="predicted"/>
<gene>
    <name evidence="2" type="ORF">IEQ34_019025</name>
</gene>
<dbReference type="AlphaFoldDB" id="A0AAV7G5P4"/>
<evidence type="ECO:0000313" key="3">
    <source>
        <dbReference type="Proteomes" id="UP000775213"/>
    </source>
</evidence>
<evidence type="ECO:0000256" key="1">
    <source>
        <dbReference type="SAM" id="MobiDB-lite"/>
    </source>
</evidence>
<organism evidence="2 3">
    <name type="scientific">Dendrobium chrysotoxum</name>
    <name type="common">Orchid</name>
    <dbReference type="NCBI Taxonomy" id="161865"/>
    <lineage>
        <taxon>Eukaryota</taxon>
        <taxon>Viridiplantae</taxon>
        <taxon>Streptophyta</taxon>
        <taxon>Embryophyta</taxon>
        <taxon>Tracheophyta</taxon>
        <taxon>Spermatophyta</taxon>
        <taxon>Magnoliopsida</taxon>
        <taxon>Liliopsida</taxon>
        <taxon>Asparagales</taxon>
        <taxon>Orchidaceae</taxon>
        <taxon>Epidendroideae</taxon>
        <taxon>Malaxideae</taxon>
        <taxon>Dendrobiinae</taxon>
        <taxon>Dendrobium</taxon>
    </lineage>
</organism>
<comment type="caution">
    <text evidence="2">The sequence shown here is derived from an EMBL/GenBank/DDBJ whole genome shotgun (WGS) entry which is preliminary data.</text>
</comment>
<protein>
    <submittedName>
        <fullName evidence="2">Uncharacterized protein</fullName>
    </submittedName>
</protein>
<accession>A0AAV7G5P4</accession>
<sequence>MESTDQLQMNFHDQKDWAEKMDYERRTMAKINMSCKTARGEPGFLKTLVKKKKGGDNDYQDWSGENEDVNTLAAKPGSAKRQRHSTRSKDPKKQRVNIPGHKKLVNKGFNG</sequence>
<keyword evidence="3" id="KW-1185">Reference proteome</keyword>
<name>A0AAV7G5P4_DENCH</name>
<evidence type="ECO:0000313" key="2">
    <source>
        <dbReference type="EMBL" id="KAH0451726.1"/>
    </source>
</evidence>
<feature type="compositionally biased region" description="Basic residues" evidence="1">
    <location>
        <begin position="94"/>
        <end position="105"/>
    </location>
</feature>
<dbReference type="Proteomes" id="UP000775213">
    <property type="component" value="Unassembled WGS sequence"/>
</dbReference>